<comment type="subcellular location">
    <subcellularLocation>
        <location evidence="4">Nucleus</location>
    </subcellularLocation>
    <subcellularLocation>
        <location evidence="4">Cytoplasm</location>
    </subcellularLocation>
    <text evidence="4">Nucleus and/or cytoplasm.</text>
</comment>
<feature type="domain" description="Suppressor of forked" evidence="6">
    <location>
        <begin position="192"/>
        <end position="723"/>
    </location>
</feature>
<dbReference type="SUPFAM" id="SSF48452">
    <property type="entry name" value="TPR-like"/>
    <property type="match status" value="1"/>
</dbReference>
<keyword evidence="2 4" id="KW-0539">Nucleus</keyword>
<protein>
    <recommendedName>
        <fullName evidence="3 4">mRNA 3'-end-processing protein RNA14</fullName>
    </recommendedName>
</protein>
<keyword evidence="4" id="KW-0507">mRNA processing</keyword>
<dbReference type="PANTHER" id="PTHR19980:SF0">
    <property type="entry name" value="CLEAVAGE STIMULATION FACTOR SUBUNIT 3"/>
    <property type="match status" value="1"/>
</dbReference>
<dbReference type="GO" id="GO:0005634">
    <property type="term" value="C:nucleus"/>
    <property type="evidence" value="ECO:0007669"/>
    <property type="project" value="UniProtKB-SubCell"/>
</dbReference>
<evidence type="ECO:0000313" key="8">
    <source>
        <dbReference type="Proteomes" id="UP000182444"/>
    </source>
</evidence>
<dbReference type="VEuPathDB" id="FungiDB:YALI1_D23274g"/>
<accession>A0A1D8NF62</accession>
<sequence length="806" mass="90653">MSDDYDPTAVAFKPGDMETDMNTGEPLALEAEAAAKDPAHNEESGEDTNANVESGTLVHQGDEPESIDKEDKVEDGPDTKSDGGVLDEPKDGEQRDDEKREEPKPENSSEEVAEDDDYVPAAVSEPVEEDSAGGGSVGGTGIPDGAISSLAASTTIPPPSDPNQVGGGASSTSNNNNSGPDNNKRKRLATDTIGILEDRIAANPRDMPAWLDLISTIVRKEKLDESRDIYERFLALYPLSAEIWIEYITLEMDNGEFKRLEQLFGRCLTRLPNLKLWNIYLTYVRRVNVLSSESDKITEARTNIIKAFEFYLDHVGIDRESGNVWFEYLDFIKSKPATTTWEEQQKNDLTRKIYRKAIGIPLNNLSILWTAYTNFEYSLNKATARKFINEKSGSCQNARQCQTVLENLMRGLDRSSVPKSGPRDEFQVRAWKKWIDWEKSNPLGTDNKAETNKRLLYCLKQAVMSLQFVPEIWFLAAEYCFDDPLLKTEALQFLKDGLSLNPNSSLLAFRLAEYYEREADAEKMRTIYDEHIESLGKERQALIEAQGDPEAEPTAEIIKLNTQISIAYSVCMKAVKRFEGIKPGRMVFKKARNTGFATYHIYVASALMEFHHNKNPTVATNVFELGLKYCGSNAAYVQHYLDFLISLHDDTNARALFEKTIPLLGPSDAASLIKSMIKFESDFGEITSVVKLQDRLRQLNPDTSPITIIADRFATSDFDVIRQCDMLQKPKSRTDEDSDSERPSKRARRTSHGNDQGDKMEPFNLPQKIDALLRQLPNSSDYGEATFDPQRLVDLFRDVRIPDGLL</sequence>
<evidence type="ECO:0000256" key="5">
    <source>
        <dbReference type="SAM" id="MobiDB-lite"/>
    </source>
</evidence>
<feature type="compositionally biased region" description="Acidic residues" evidence="5">
    <location>
        <begin position="108"/>
        <end position="118"/>
    </location>
</feature>
<dbReference type="AlphaFoldDB" id="A0A1D8NF62"/>
<dbReference type="eggNOG" id="KOG1914">
    <property type="taxonomic scope" value="Eukaryota"/>
</dbReference>
<dbReference type="InterPro" id="IPR045243">
    <property type="entry name" value="Rna14-like"/>
</dbReference>
<dbReference type="GO" id="GO:0180010">
    <property type="term" value="P:co-transcriptional mRNA 3'-end processing, cleavage and polyadenylation pathway"/>
    <property type="evidence" value="ECO:0007669"/>
    <property type="project" value="UniProtKB-UniRule"/>
</dbReference>
<feature type="compositionally biased region" description="Gly residues" evidence="5">
    <location>
        <begin position="132"/>
        <end position="142"/>
    </location>
</feature>
<gene>
    <name evidence="7" type="ORF">YALI1_D23274g</name>
</gene>
<evidence type="ECO:0000313" key="7">
    <source>
        <dbReference type="EMBL" id="AOW04266.1"/>
    </source>
</evidence>
<dbReference type="Proteomes" id="UP000182444">
    <property type="component" value="Chromosome 1D"/>
</dbReference>
<dbReference type="KEGG" id="yli:2911125"/>
<dbReference type="InterPro" id="IPR011990">
    <property type="entry name" value="TPR-like_helical_dom_sf"/>
</dbReference>
<feature type="region of interest" description="Disordered" evidence="5">
    <location>
        <begin position="1"/>
        <end position="187"/>
    </location>
</feature>
<feature type="compositionally biased region" description="Basic and acidic residues" evidence="5">
    <location>
        <begin position="60"/>
        <end position="107"/>
    </location>
</feature>
<dbReference type="Pfam" id="PF05843">
    <property type="entry name" value="Suf"/>
    <property type="match status" value="1"/>
</dbReference>
<comment type="function">
    <text evidence="4">Component of the cleavage factor IA (CFIA) complex, which is involved in the endonucleolytic cleavage during polyadenylation-dependent pre-mRNA 3'-end formation.</text>
</comment>
<dbReference type="InterPro" id="IPR008847">
    <property type="entry name" value="Suf"/>
</dbReference>
<evidence type="ECO:0000256" key="2">
    <source>
        <dbReference type="ARBA" id="ARBA00023242"/>
    </source>
</evidence>
<keyword evidence="1" id="KW-0677">Repeat</keyword>
<evidence type="ECO:0000256" key="3">
    <source>
        <dbReference type="ARBA" id="ARBA00026188"/>
    </source>
</evidence>
<evidence type="ECO:0000256" key="4">
    <source>
        <dbReference type="RuleBase" id="RU369035"/>
    </source>
</evidence>
<dbReference type="Gene3D" id="1.25.40.1040">
    <property type="match status" value="1"/>
</dbReference>
<proteinExistence type="predicted"/>
<dbReference type="InterPro" id="IPR003107">
    <property type="entry name" value="HAT"/>
</dbReference>
<dbReference type="VEuPathDB" id="FungiDB:YALI0_D18612g"/>
<evidence type="ECO:0000256" key="1">
    <source>
        <dbReference type="ARBA" id="ARBA00022737"/>
    </source>
</evidence>
<feature type="compositionally biased region" description="Basic and acidic residues" evidence="5">
    <location>
        <begin position="732"/>
        <end position="744"/>
    </location>
</feature>
<dbReference type="GeneID" id="2911125"/>
<dbReference type="EMBL" id="CP017556">
    <property type="protein sequence ID" value="AOW04266.1"/>
    <property type="molecule type" value="Genomic_DNA"/>
</dbReference>
<keyword evidence="4" id="KW-0963">Cytoplasm</keyword>
<feature type="region of interest" description="Disordered" evidence="5">
    <location>
        <begin position="729"/>
        <end position="770"/>
    </location>
</feature>
<dbReference type="RefSeq" id="XP_502994.3">
    <property type="nucleotide sequence ID" value="XM_502994.3"/>
</dbReference>
<dbReference type="PANTHER" id="PTHR19980">
    <property type="entry name" value="RNA CLEAVAGE STIMULATION FACTOR"/>
    <property type="match status" value="1"/>
</dbReference>
<dbReference type="GO" id="GO:0003729">
    <property type="term" value="F:mRNA binding"/>
    <property type="evidence" value="ECO:0007669"/>
    <property type="project" value="TreeGrafter"/>
</dbReference>
<dbReference type="GO" id="GO:0005737">
    <property type="term" value="C:cytoplasm"/>
    <property type="evidence" value="ECO:0007669"/>
    <property type="project" value="UniProtKB-SubCell"/>
</dbReference>
<reference evidence="7 8" key="1">
    <citation type="journal article" date="2016" name="PLoS ONE">
        <title>Sequence Assembly of Yarrowia lipolytica Strain W29/CLIB89 Shows Transposable Element Diversity.</title>
        <authorList>
            <person name="Magnan C."/>
            <person name="Yu J."/>
            <person name="Chang I."/>
            <person name="Jahn E."/>
            <person name="Kanomata Y."/>
            <person name="Wu J."/>
            <person name="Zeller M."/>
            <person name="Oakes M."/>
            <person name="Baldi P."/>
            <person name="Sandmeyer S."/>
        </authorList>
    </citation>
    <scope>NUCLEOTIDE SEQUENCE [LARGE SCALE GENOMIC DNA]</scope>
    <source>
        <strain evidence="8">CLIB89(W29)</strain>
    </source>
</reference>
<evidence type="ECO:0000259" key="6">
    <source>
        <dbReference type="Pfam" id="PF05843"/>
    </source>
</evidence>
<feature type="compositionally biased region" description="Basic and acidic residues" evidence="5">
    <location>
        <begin position="33"/>
        <end position="43"/>
    </location>
</feature>
<organism evidence="7 8">
    <name type="scientific">Yarrowia lipolytica</name>
    <name type="common">Candida lipolytica</name>
    <dbReference type="NCBI Taxonomy" id="4952"/>
    <lineage>
        <taxon>Eukaryota</taxon>
        <taxon>Fungi</taxon>
        <taxon>Dikarya</taxon>
        <taxon>Ascomycota</taxon>
        <taxon>Saccharomycotina</taxon>
        <taxon>Dipodascomycetes</taxon>
        <taxon>Dipodascales</taxon>
        <taxon>Dipodascales incertae sedis</taxon>
        <taxon>Yarrowia</taxon>
    </lineage>
</organism>
<feature type="compositionally biased region" description="Low complexity" evidence="5">
    <location>
        <begin position="170"/>
        <end position="181"/>
    </location>
</feature>
<dbReference type="SMART" id="SM00386">
    <property type="entry name" value="HAT"/>
    <property type="match status" value="7"/>
</dbReference>
<name>A0A1D8NF62_YARLL</name>